<proteinExistence type="predicted"/>
<evidence type="ECO:0000256" key="1">
    <source>
        <dbReference type="ARBA" id="ARBA00022598"/>
    </source>
</evidence>
<dbReference type="InterPro" id="IPR045851">
    <property type="entry name" value="AMP-bd_C_sf"/>
</dbReference>
<accession>A0A432Z2M9</accession>
<evidence type="ECO:0000313" key="3">
    <source>
        <dbReference type="EMBL" id="RUO72140.1"/>
    </source>
</evidence>
<dbReference type="STRING" id="1122124.GCA_000423165_01903"/>
<dbReference type="AlphaFoldDB" id="A0A432Z2M9"/>
<feature type="domain" description="AMP-dependent synthetase/ligase" evidence="2">
    <location>
        <begin position="56"/>
        <end position="147"/>
    </location>
</feature>
<dbReference type="Pfam" id="PF23562">
    <property type="entry name" value="AMP-binding_C_3"/>
    <property type="match status" value="1"/>
</dbReference>
<dbReference type="Gene3D" id="3.40.50.12780">
    <property type="entry name" value="N-terminal domain of ligase-like"/>
    <property type="match status" value="1"/>
</dbReference>
<feature type="domain" description="AMP-dependent synthetase/ligase" evidence="2">
    <location>
        <begin position="151"/>
        <end position="355"/>
    </location>
</feature>
<dbReference type="Pfam" id="PF00501">
    <property type="entry name" value="AMP-binding"/>
    <property type="match status" value="2"/>
</dbReference>
<dbReference type="PANTHER" id="PTHR43767:SF8">
    <property type="entry name" value="LONG-CHAIN-FATTY-ACID--COA LIGASE"/>
    <property type="match status" value="1"/>
</dbReference>
<evidence type="ECO:0000259" key="2">
    <source>
        <dbReference type="Pfam" id="PF00501"/>
    </source>
</evidence>
<dbReference type="InterPro" id="IPR042099">
    <property type="entry name" value="ANL_N_sf"/>
</dbReference>
<dbReference type="Proteomes" id="UP000287022">
    <property type="component" value="Unassembled WGS sequence"/>
</dbReference>
<dbReference type="GO" id="GO:0016874">
    <property type="term" value="F:ligase activity"/>
    <property type="evidence" value="ECO:0007669"/>
    <property type="project" value="UniProtKB-KW"/>
</dbReference>
<dbReference type="InterPro" id="IPR000873">
    <property type="entry name" value="AMP-dep_synth/lig_dom"/>
</dbReference>
<gene>
    <name evidence="3" type="ORF">CWI80_10085</name>
</gene>
<evidence type="ECO:0000313" key="4">
    <source>
        <dbReference type="Proteomes" id="UP000287022"/>
    </source>
</evidence>
<organism evidence="3 4">
    <name type="scientific">Pseudidiomarina sediminum</name>
    <dbReference type="NCBI Taxonomy" id="431675"/>
    <lineage>
        <taxon>Bacteria</taxon>
        <taxon>Pseudomonadati</taxon>
        <taxon>Pseudomonadota</taxon>
        <taxon>Gammaproteobacteria</taxon>
        <taxon>Alteromonadales</taxon>
        <taxon>Idiomarinaceae</taxon>
        <taxon>Pseudidiomarina</taxon>
    </lineage>
</organism>
<dbReference type="InterPro" id="IPR050237">
    <property type="entry name" value="ATP-dep_AMP-bd_enzyme"/>
</dbReference>
<keyword evidence="1" id="KW-0436">Ligase</keyword>
<dbReference type="PANTHER" id="PTHR43767">
    <property type="entry name" value="LONG-CHAIN-FATTY-ACID--COA LIGASE"/>
    <property type="match status" value="1"/>
</dbReference>
<reference evidence="4" key="1">
    <citation type="journal article" date="2018" name="Front. Microbiol.">
        <title>Genome-Based Analysis Reveals the Taxonomy and Diversity of the Family Idiomarinaceae.</title>
        <authorList>
            <person name="Liu Y."/>
            <person name="Lai Q."/>
            <person name="Shao Z."/>
        </authorList>
    </citation>
    <scope>NUCLEOTIDE SEQUENCE [LARGE SCALE GENOMIC DNA]</scope>
    <source>
        <strain evidence="4">c121</strain>
    </source>
</reference>
<dbReference type="InterPro" id="IPR020845">
    <property type="entry name" value="AMP-binding_CS"/>
</dbReference>
<keyword evidence="4" id="KW-1185">Reference proteome</keyword>
<dbReference type="Gene3D" id="3.30.300.30">
    <property type="match status" value="1"/>
</dbReference>
<dbReference type="PROSITE" id="PS00455">
    <property type="entry name" value="AMP_BINDING"/>
    <property type="match status" value="1"/>
</dbReference>
<comment type="caution">
    <text evidence="3">The sequence shown here is derived from an EMBL/GenBank/DDBJ whole genome shotgun (WGS) entry which is preliminary data.</text>
</comment>
<dbReference type="EMBL" id="PIQE01000003">
    <property type="protein sequence ID" value="RUO72140.1"/>
    <property type="molecule type" value="Genomic_DNA"/>
</dbReference>
<sequence length="515" mass="56202">MGELLSTASSCLGWPYRRWALLTTVDATTLQSNSMNWRGNMITHFFRQLESFAATDARLSDDHRSISYQDLLLAIDAMANELQRRGSQRLALLADNSLDWLICDLAALKLGLTVVPIPAFFTNAQRQAVFADAEIDTIITDNGAIERIRATATPHAAAKITYTSGSTGEPKGVCLSAEHLLETVRAIAQQLPDKLSQRHLCCLPLAVLLENIAGAWLALYLGASIHLPSLTSLGYQRSNQMDATLFFAELRSFKAHSVIAIPALAELLLQGCEQGALNAEQFRFIAVGGATVAPHILERAAQLKLPLYEGYGLSECGSVVALNTPTAHKQGSVGRPLPHQQVRVVNGQIYTAGPYMMGYLNHPTPTSDAIWHATGDLGTIDADGYLSVTGRASNLIITSYGRNISPEWIETLAQAFHCWSQFMVVGDAQAQPIALITPSTEATSALIEAAIQALNQHLPDYAQLAGWLPTKEPFSQENQLLTYNNRFRRKAILKTYAQAISQFYGDTHGILSRVM</sequence>
<name>A0A432Z2M9_9GAMM</name>
<protein>
    <recommendedName>
        <fullName evidence="2">AMP-dependent synthetase/ligase domain-containing protein</fullName>
    </recommendedName>
</protein>
<dbReference type="SUPFAM" id="SSF56801">
    <property type="entry name" value="Acetyl-CoA synthetase-like"/>
    <property type="match status" value="1"/>
</dbReference>